<dbReference type="InterPro" id="IPR036704">
    <property type="entry name" value="RraA/RraA-like_sf"/>
</dbReference>
<dbReference type="PANTHER" id="PTHR33254">
    <property type="entry name" value="4-HYDROXY-4-METHYL-2-OXOGLUTARATE ALDOLASE 3-RELATED"/>
    <property type="match status" value="1"/>
</dbReference>
<comment type="caution">
    <text evidence="1">The sequence shown here is derived from an EMBL/GenBank/DDBJ whole genome shotgun (WGS) entry which is preliminary data.</text>
</comment>
<dbReference type="CDD" id="cd16841">
    <property type="entry name" value="RraA_family"/>
    <property type="match status" value="1"/>
</dbReference>
<sequence>MSDAALSKETLELLGAYDTPTVCNVIELFNVRPCNSGYMDSRIRSCFPDLPPMVGFAATATFRAAAPAGDDAYSSLEQQAAAFSELPFPPVVVFEDLDDPCAAATFGEIMCTTYKTFGAVGLITSGAGRDLEQVGALKFPVFTNGTICAHGYCQIPSIQVPVHVGGVTVHPGDLLHGDCNGVTTIPLDIASDVAAACEPFMRAEAVVLEYLQAGSVTADGLSQATAECHRMIDALREQVASKRTGKP</sequence>
<organism evidence="1">
    <name type="scientific">marine sediment metagenome</name>
    <dbReference type="NCBI Taxonomy" id="412755"/>
    <lineage>
        <taxon>unclassified sequences</taxon>
        <taxon>metagenomes</taxon>
        <taxon>ecological metagenomes</taxon>
    </lineage>
</organism>
<dbReference type="EMBL" id="LAZR01000154">
    <property type="protein sequence ID" value="KKN85848.1"/>
    <property type="molecule type" value="Genomic_DNA"/>
</dbReference>
<reference evidence="1" key="1">
    <citation type="journal article" date="2015" name="Nature">
        <title>Complex archaea that bridge the gap between prokaryotes and eukaryotes.</title>
        <authorList>
            <person name="Spang A."/>
            <person name="Saw J.H."/>
            <person name="Jorgensen S.L."/>
            <person name="Zaremba-Niedzwiedzka K."/>
            <person name="Martijn J."/>
            <person name="Lind A.E."/>
            <person name="van Eijk R."/>
            <person name="Schleper C."/>
            <person name="Guy L."/>
            <person name="Ettema T.J."/>
        </authorList>
    </citation>
    <scope>NUCLEOTIDE SEQUENCE</scope>
</reference>
<dbReference type="AlphaFoldDB" id="A0A0F9X2Z8"/>
<accession>A0A0F9X2Z8</accession>
<name>A0A0F9X2Z8_9ZZZZ</name>
<evidence type="ECO:0000313" key="1">
    <source>
        <dbReference type="EMBL" id="KKN85848.1"/>
    </source>
</evidence>
<dbReference type="GO" id="GO:0047443">
    <property type="term" value="F:4-hydroxy-4-methyl-2-oxoglutarate aldolase activity"/>
    <property type="evidence" value="ECO:0007669"/>
    <property type="project" value="TreeGrafter"/>
</dbReference>
<proteinExistence type="predicted"/>
<dbReference type="PANTHER" id="PTHR33254:SF4">
    <property type="entry name" value="4-HYDROXY-4-METHYL-2-OXOGLUTARATE ALDOLASE 3-RELATED"/>
    <property type="match status" value="1"/>
</dbReference>
<gene>
    <name evidence="1" type="ORF">LCGC14_0274660</name>
</gene>
<dbReference type="Gene3D" id="3.50.30.40">
    <property type="entry name" value="Ribonuclease E inhibitor RraA/RraA-like"/>
    <property type="match status" value="1"/>
</dbReference>
<dbReference type="InterPro" id="IPR005493">
    <property type="entry name" value="RraA/RraA-like"/>
</dbReference>
<evidence type="ECO:0008006" key="2">
    <source>
        <dbReference type="Google" id="ProtNLM"/>
    </source>
</evidence>
<dbReference type="Pfam" id="PF03737">
    <property type="entry name" value="RraA-like"/>
    <property type="match status" value="1"/>
</dbReference>
<dbReference type="SUPFAM" id="SSF89562">
    <property type="entry name" value="RraA-like"/>
    <property type="match status" value="1"/>
</dbReference>
<protein>
    <recommendedName>
        <fullName evidence="2">Dimethylmenaquinone methyltransferase</fullName>
    </recommendedName>
</protein>
<dbReference type="GO" id="GO:0008948">
    <property type="term" value="F:oxaloacetate decarboxylase activity"/>
    <property type="evidence" value="ECO:0007669"/>
    <property type="project" value="TreeGrafter"/>
</dbReference>